<dbReference type="AlphaFoldDB" id="A0A2A2L7S8"/>
<keyword evidence="1" id="KW-0732">Signal</keyword>
<accession>A0A2A2L7S8</accession>
<keyword evidence="4" id="KW-1185">Reference proteome</keyword>
<reference evidence="3 4" key="1">
    <citation type="journal article" date="2017" name="Curr. Biol.">
        <title>Genome architecture and evolution of a unichromosomal asexual nematode.</title>
        <authorList>
            <person name="Fradin H."/>
            <person name="Zegar C."/>
            <person name="Gutwein M."/>
            <person name="Lucas J."/>
            <person name="Kovtun M."/>
            <person name="Corcoran D."/>
            <person name="Baugh L.R."/>
            <person name="Kiontke K."/>
            <person name="Gunsalus K."/>
            <person name="Fitch D.H."/>
            <person name="Piano F."/>
        </authorList>
    </citation>
    <scope>NUCLEOTIDE SEQUENCE [LARGE SCALE GENOMIC DNA]</scope>
    <source>
        <strain evidence="3">PF1309</strain>
    </source>
</reference>
<name>A0A2A2L7S8_9BILA</name>
<gene>
    <name evidence="3" type="ORF">WR25_21800</name>
</gene>
<feature type="signal peptide" evidence="1">
    <location>
        <begin position="1"/>
        <end position="21"/>
    </location>
</feature>
<evidence type="ECO:0000256" key="1">
    <source>
        <dbReference type="SAM" id="SignalP"/>
    </source>
</evidence>
<dbReference type="Proteomes" id="UP000218231">
    <property type="component" value="Unassembled WGS sequence"/>
</dbReference>
<evidence type="ECO:0000313" key="4">
    <source>
        <dbReference type="Proteomes" id="UP000218231"/>
    </source>
</evidence>
<dbReference type="InterPro" id="IPR055119">
    <property type="entry name" value="Mig18_Fn1"/>
</dbReference>
<feature type="chain" id="PRO_5012629736" description="Abnormal cell migration protein 18-like fibronectin type I domain-containing protein" evidence="1">
    <location>
        <begin position="22"/>
        <end position="364"/>
    </location>
</feature>
<comment type="caution">
    <text evidence="3">The sequence shown here is derived from an EMBL/GenBank/DDBJ whole genome shotgun (WGS) entry which is preliminary data.</text>
</comment>
<dbReference type="OrthoDB" id="5780467at2759"/>
<protein>
    <recommendedName>
        <fullName evidence="2">Abnormal cell migration protein 18-like fibronectin type I domain-containing protein</fullName>
    </recommendedName>
</protein>
<sequence length="364" mass="41512">MFEMYLIRSLVSIVLLNFVEPLAVFDKNYTKPYVLKKSWVQNFIKFQYIFEGKQRKAKIVPLGCVPSNTENGKVLDIGERFHGHDFIFSCEQGEDGVLNYEAVACVDAFGVEMHPGETRRLSNGTVVLHCNIFGGALKKVVERTAGCYYNETIYGEEVTWVEPLSTEVFHRRRNTGVKKMRMYSDKGDDKLSAEGDNVSALMTGKLMQCFRPHYSYYESHVIGCVIGRLGLLIDQYAEVDDGSYVKCVESELGFVQLQTAKFDDLACQMDNQTFPHRKEWEDQTKASVFTCSYGHIQKNECLLDKQRVPIGMELKIDNGCVFLCHPQANVYICEDKLGDFKIITDEVEDNGTKQARPSINLWKL</sequence>
<proteinExistence type="predicted"/>
<dbReference type="EMBL" id="LIAE01007073">
    <property type="protein sequence ID" value="PAV82214.1"/>
    <property type="molecule type" value="Genomic_DNA"/>
</dbReference>
<evidence type="ECO:0000313" key="3">
    <source>
        <dbReference type="EMBL" id="PAV82214.1"/>
    </source>
</evidence>
<feature type="domain" description="Abnormal cell migration protein 18-like fibronectin type I" evidence="2">
    <location>
        <begin position="64"/>
        <end position="132"/>
    </location>
</feature>
<organism evidence="3 4">
    <name type="scientific">Diploscapter pachys</name>
    <dbReference type="NCBI Taxonomy" id="2018661"/>
    <lineage>
        <taxon>Eukaryota</taxon>
        <taxon>Metazoa</taxon>
        <taxon>Ecdysozoa</taxon>
        <taxon>Nematoda</taxon>
        <taxon>Chromadorea</taxon>
        <taxon>Rhabditida</taxon>
        <taxon>Rhabditina</taxon>
        <taxon>Rhabditomorpha</taxon>
        <taxon>Rhabditoidea</taxon>
        <taxon>Rhabditidae</taxon>
        <taxon>Diploscapter</taxon>
    </lineage>
</organism>
<dbReference type="Pfam" id="PF23003">
    <property type="entry name" value="Fn1_2"/>
    <property type="match status" value="1"/>
</dbReference>
<evidence type="ECO:0000259" key="2">
    <source>
        <dbReference type="Pfam" id="PF23003"/>
    </source>
</evidence>